<gene>
    <name evidence="15" type="primary">gspD</name>
    <name evidence="15" type="ORF">ABUE30_10160</name>
</gene>
<dbReference type="InterPro" id="IPR001775">
    <property type="entry name" value="GspD/PilQ"/>
</dbReference>
<evidence type="ECO:0000259" key="14">
    <source>
        <dbReference type="Pfam" id="PF21305"/>
    </source>
</evidence>
<feature type="domain" description="GspD-like N0" evidence="14">
    <location>
        <begin position="33"/>
        <end position="102"/>
    </location>
</feature>
<evidence type="ECO:0000256" key="9">
    <source>
        <dbReference type="ARBA" id="ARBA00023237"/>
    </source>
</evidence>
<evidence type="ECO:0000313" key="16">
    <source>
        <dbReference type="Proteomes" id="UP001629953"/>
    </source>
</evidence>
<comment type="similarity">
    <text evidence="2">Belongs to the bacterial secretin family. GSP D subfamily.</text>
</comment>
<evidence type="ECO:0000256" key="8">
    <source>
        <dbReference type="ARBA" id="ARBA00023136"/>
    </source>
</evidence>
<keyword evidence="6 11" id="KW-0732">Signal</keyword>
<dbReference type="NCBIfam" id="TIGR02517">
    <property type="entry name" value="type_II_gspD"/>
    <property type="match status" value="1"/>
</dbReference>
<evidence type="ECO:0000256" key="11">
    <source>
        <dbReference type="SAM" id="SignalP"/>
    </source>
</evidence>
<dbReference type="InterPro" id="IPR049371">
    <property type="entry name" value="GspD-like_N0"/>
</dbReference>
<dbReference type="Pfam" id="PF03958">
    <property type="entry name" value="Secretin_N"/>
    <property type="match status" value="3"/>
</dbReference>
<keyword evidence="4" id="KW-1134">Transmembrane beta strand</keyword>
<dbReference type="InterPro" id="IPR005644">
    <property type="entry name" value="NolW-like"/>
</dbReference>
<evidence type="ECO:0000256" key="6">
    <source>
        <dbReference type="ARBA" id="ARBA00022729"/>
    </source>
</evidence>
<protein>
    <submittedName>
        <fullName evidence="15">Type II secretion system secretin GspD</fullName>
    </submittedName>
</protein>
<dbReference type="PANTHER" id="PTHR30332">
    <property type="entry name" value="PROBABLE GENERAL SECRETION PATHWAY PROTEIN D"/>
    <property type="match status" value="1"/>
</dbReference>
<comment type="subcellular location">
    <subcellularLocation>
        <location evidence="1 10">Cell outer membrane</location>
    </subcellularLocation>
</comment>
<dbReference type="PRINTS" id="PR00811">
    <property type="entry name" value="BCTERIALGSPD"/>
</dbReference>
<proteinExistence type="inferred from homology"/>
<dbReference type="InterPro" id="IPR004846">
    <property type="entry name" value="T2SS/T3SS_dom"/>
</dbReference>
<feature type="chain" id="PRO_5045066535" evidence="11">
    <location>
        <begin position="28"/>
        <end position="686"/>
    </location>
</feature>
<name>A0ABW9G6Y4_9GAMM</name>
<organism evidence="15 16">
    <name type="scientific">Celerinatantimonas yamalensis</name>
    <dbReference type="NCBI Taxonomy" id="559956"/>
    <lineage>
        <taxon>Bacteria</taxon>
        <taxon>Pseudomonadati</taxon>
        <taxon>Pseudomonadota</taxon>
        <taxon>Gammaproteobacteria</taxon>
        <taxon>Celerinatantimonadaceae</taxon>
        <taxon>Celerinatantimonas</taxon>
    </lineage>
</organism>
<evidence type="ECO:0000256" key="7">
    <source>
        <dbReference type="ARBA" id="ARBA00022927"/>
    </source>
</evidence>
<dbReference type="PRINTS" id="PR01032">
    <property type="entry name" value="PHAGEIV"/>
</dbReference>
<feature type="domain" description="Type II/III secretion system secretin-like" evidence="12">
    <location>
        <begin position="451"/>
        <end position="611"/>
    </location>
</feature>
<dbReference type="InterPro" id="IPR038591">
    <property type="entry name" value="NolW-like_sf"/>
</dbReference>
<evidence type="ECO:0000256" key="10">
    <source>
        <dbReference type="RuleBase" id="RU004004"/>
    </source>
</evidence>
<sequence length="686" mass="73551">MKAKGIKTLFCGLLVSLWLGVSVPGVAAEYAANFKGTDMTEFINTIGRNLHKTMIIDPSIHGKVNVRSYDMLNEKQYYQFFLNVLEVYGLATVPMPDGVIKVVPAQEAKTSAIAIGSASHPGEGDEMVTRIVPVQNVSVAELTPILRQLTNSSGGSSVIHYAPSNVMMITGRAAVVNRMVDIIHQVDRADDQHVDIVRLKYASANEMVRVVNSVLSKTDQHNQPRALVPTVVADDRTNSILISGNAPARARLAKLINQLDGELQNSGDTRVFYLKYAHASDLVKVLKGVSQTLGKQQAKAKGGSAESAQSDANFSIEAFADTNSLVITAKPQTMRSLAKVIQQLDIRRAQVHVEAMIVEVSDSNSADLGVQWVTPGGGTQFSNGSTVSVSSIAEGVYNARSTTSTEYTSNGTTTSVSSSGDASDLASALSGVSGAIVGFYKDGWGALIQASKTNSQTNVLATPSITTLDNQEASFLVGEEVPVKTGSTTSSSNSNPFTTVERKEVGIKLTVTPQINDGDAVQLKIKAEVSKVNGETSVDVTFSKRDLSTTVLVDNNQTLVLSGLIDNEVEQSVSKVPLLGDIPYLGALFRSTSSKQSKRNLMIFIKPTIIRDSDTANSLSARKYTEIRALELYQQDQGIDLLPGEKTPVLSAFGSSQQQVPESVQTYLDKLNKKKESLSIDVQGKQ</sequence>
<dbReference type="Pfam" id="PF00263">
    <property type="entry name" value="Secretin"/>
    <property type="match status" value="1"/>
</dbReference>
<feature type="domain" description="NolW-like" evidence="13">
    <location>
        <begin position="129"/>
        <end position="192"/>
    </location>
</feature>
<accession>A0ABW9G6Y4</accession>
<evidence type="ECO:0000256" key="1">
    <source>
        <dbReference type="ARBA" id="ARBA00004442"/>
    </source>
</evidence>
<keyword evidence="7" id="KW-0653">Protein transport</keyword>
<evidence type="ECO:0000313" key="15">
    <source>
        <dbReference type="EMBL" id="MFM2485417.1"/>
    </source>
</evidence>
<dbReference type="EMBL" id="JBEQCT010000004">
    <property type="protein sequence ID" value="MFM2485417.1"/>
    <property type="molecule type" value="Genomic_DNA"/>
</dbReference>
<dbReference type="InterPro" id="IPR050810">
    <property type="entry name" value="Bact_Secretion_Sys_Channel"/>
</dbReference>
<feature type="domain" description="NolW-like" evidence="13">
    <location>
        <begin position="195"/>
        <end position="260"/>
    </location>
</feature>
<evidence type="ECO:0000256" key="2">
    <source>
        <dbReference type="ARBA" id="ARBA00006980"/>
    </source>
</evidence>
<keyword evidence="16" id="KW-1185">Reference proteome</keyword>
<dbReference type="Proteomes" id="UP001629953">
    <property type="component" value="Unassembled WGS sequence"/>
</dbReference>
<dbReference type="Gene3D" id="3.30.1370.120">
    <property type="match status" value="3"/>
</dbReference>
<keyword evidence="5" id="KW-0812">Transmembrane</keyword>
<evidence type="ECO:0000256" key="3">
    <source>
        <dbReference type="ARBA" id="ARBA00022448"/>
    </source>
</evidence>
<evidence type="ECO:0000259" key="12">
    <source>
        <dbReference type="Pfam" id="PF00263"/>
    </source>
</evidence>
<feature type="domain" description="NolW-like" evidence="13">
    <location>
        <begin position="269"/>
        <end position="350"/>
    </location>
</feature>
<dbReference type="Pfam" id="PF21305">
    <property type="entry name" value="type_II_gspD_N0"/>
    <property type="match status" value="1"/>
</dbReference>
<reference evidence="15 16" key="1">
    <citation type="journal article" date="2013" name="Int. J. Syst. Evol. Microbiol.">
        <title>Celerinatantimonas yamalensis sp. nov., a cold-adapted diazotrophic bacterium from a cold permafrost brine.</title>
        <authorList>
            <person name="Shcherbakova V."/>
            <person name="Chuvilskaya N."/>
            <person name="Rivkina E."/>
            <person name="Demidov N."/>
            <person name="Uchaeva V."/>
            <person name="Suetin S."/>
            <person name="Suzina N."/>
            <person name="Gilichinsky D."/>
        </authorList>
    </citation>
    <scope>NUCLEOTIDE SEQUENCE [LARGE SCALE GENOMIC DNA]</scope>
    <source>
        <strain evidence="15 16">C7</strain>
    </source>
</reference>
<dbReference type="PANTHER" id="PTHR30332:SF24">
    <property type="entry name" value="SECRETIN GSPD-RELATED"/>
    <property type="match status" value="1"/>
</dbReference>
<evidence type="ECO:0000259" key="13">
    <source>
        <dbReference type="Pfam" id="PF03958"/>
    </source>
</evidence>
<evidence type="ECO:0000256" key="5">
    <source>
        <dbReference type="ARBA" id="ARBA00022692"/>
    </source>
</evidence>
<keyword evidence="9" id="KW-0998">Cell outer membrane</keyword>
<comment type="caution">
    <text evidence="15">The sequence shown here is derived from an EMBL/GenBank/DDBJ whole genome shotgun (WGS) entry which is preliminary data.</text>
</comment>
<dbReference type="InterPro" id="IPR013356">
    <property type="entry name" value="T2SS_GspD"/>
</dbReference>
<evidence type="ECO:0000256" key="4">
    <source>
        <dbReference type="ARBA" id="ARBA00022452"/>
    </source>
</evidence>
<feature type="signal peptide" evidence="11">
    <location>
        <begin position="1"/>
        <end position="27"/>
    </location>
</feature>
<keyword evidence="8" id="KW-0472">Membrane</keyword>
<keyword evidence="3 10" id="KW-0813">Transport</keyword>
<dbReference type="RefSeq" id="WP_408623649.1">
    <property type="nucleotide sequence ID" value="NZ_JBEQCT010000004.1"/>
</dbReference>